<dbReference type="AlphaFoldDB" id="A0A0N4W4N2"/>
<reference evidence="4" key="1">
    <citation type="submission" date="2017-02" db="UniProtKB">
        <authorList>
            <consortium name="WormBaseParasite"/>
        </authorList>
    </citation>
    <scope>IDENTIFICATION</scope>
</reference>
<dbReference type="OrthoDB" id="10058710at2759"/>
<feature type="compositionally biased region" description="Polar residues" evidence="1">
    <location>
        <begin position="1"/>
        <end position="11"/>
    </location>
</feature>
<evidence type="ECO:0000313" key="3">
    <source>
        <dbReference type="Proteomes" id="UP000268014"/>
    </source>
</evidence>
<reference evidence="2 3" key="2">
    <citation type="submission" date="2018-11" db="EMBL/GenBank/DDBJ databases">
        <authorList>
            <consortium name="Pathogen Informatics"/>
        </authorList>
    </citation>
    <scope>NUCLEOTIDE SEQUENCE [LARGE SCALE GENOMIC DNA]</scope>
    <source>
        <strain evidence="2 3">MHpl1</strain>
    </source>
</reference>
<evidence type="ECO:0000313" key="2">
    <source>
        <dbReference type="EMBL" id="VDO24148.1"/>
    </source>
</evidence>
<feature type="compositionally biased region" description="Basic and acidic residues" evidence="1">
    <location>
        <begin position="57"/>
        <end position="101"/>
    </location>
</feature>
<feature type="compositionally biased region" description="Basic and acidic residues" evidence="1">
    <location>
        <begin position="26"/>
        <end position="47"/>
    </location>
</feature>
<gene>
    <name evidence="2" type="ORF">HPLM_LOCUS4854</name>
</gene>
<protein>
    <submittedName>
        <fullName evidence="4">Protein kinase domain-containing protein</fullName>
    </submittedName>
</protein>
<accession>A0A0N4W4N2</accession>
<evidence type="ECO:0000256" key="1">
    <source>
        <dbReference type="SAM" id="MobiDB-lite"/>
    </source>
</evidence>
<dbReference type="EMBL" id="UZAF01016260">
    <property type="protein sequence ID" value="VDO24148.1"/>
    <property type="molecule type" value="Genomic_DNA"/>
</dbReference>
<organism evidence="4">
    <name type="scientific">Haemonchus placei</name>
    <name type="common">Barber's pole worm</name>
    <dbReference type="NCBI Taxonomy" id="6290"/>
    <lineage>
        <taxon>Eukaryota</taxon>
        <taxon>Metazoa</taxon>
        <taxon>Ecdysozoa</taxon>
        <taxon>Nematoda</taxon>
        <taxon>Chromadorea</taxon>
        <taxon>Rhabditida</taxon>
        <taxon>Rhabditina</taxon>
        <taxon>Rhabditomorpha</taxon>
        <taxon>Strongyloidea</taxon>
        <taxon>Trichostrongylidae</taxon>
        <taxon>Haemonchus</taxon>
    </lineage>
</organism>
<dbReference type="STRING" id="6290.A0A0N4W4N2"/>
<name>A0A0N4W4N2_HAEPC</name>
<evidence type="ECO:0000313" key="4">
    <source>
        <dbReference type="WBParaSite" id="HPLM_0000486201-mRNA-1"/>
    </source>
</evidence>
<dbReference type="WBParaSite" id="HPLM_0000486201-mRNA-1">
    <property type="protein sequence ID" value="HPLM_0000486201-mRNA-1"/>
    <property type="gene ID" value="HPLM_0000486201"/>
</dbReference>
<proteinExistence type="predicted"/>
<dbReference type="Proteomes" id="UP000268014">
    <property type="component" value="Unassembled WGS sequence"/>
</dbReference>
<feature type="region of interest" description="Disordered" evidence="1">
    <location>
        <begin position="1"/>
        <end position="101"/>
    </location>
</feature>
<sequence>MASLYTVTIENAQEGPRRQRGRSRIHTSESECERSRCEEEFSQERAARQQADVEGQWGRRERESSEERTVRQRTQAERQRGKREGVSNEERAVQHQADVERQRGIRERGSYLFKDPLRAFNSALAMASMGAQVDTIRRRGLYCCRIYEQVYHRIGPLHLQEGEQGQYGQIYILDA</sequence>
<keyword evidence="3" id="KW-1185">Reference proteome</keyword>